<dbReference type="NCBIfam" id="TIGR04353">
    <property type="entry name" value="PqqD_rel_X"/>
    <property type="match status" value="1"/>
</dbReference>
<evidence type="ECO:0000313" key="2">
    <source>
        <dbReference type="Proteomes" id="UP001500547"/>
    </source>
</evidence>
<evidence type="ECO:0008006" key="3">
    <source>
        <dbReference type="Google" id="ProtNLM"/>
    </source>
</evidence>
<comment type="caution">
    <text evidence="1">The sequence shown here is derived from an EMBL/GenBank/DDBJ whole genome shotgun (WGS) entry which is preliminary data.</text>
</comment>
<dbReference type="InterPro" id="IPR027599">
    <property type="entry name" value="PqqD-rel_X"/>
</dbReference>
<gene>
    <name evidence="1" type="ORF">GCM10025770_15580</name>
</gene>
<keyword evidence="2" id="KW-1185">Reference proteome</keyword>
<dbReference type="Proteomes" id="UP001500547">
    <property type="component" value="Unassembled WGS sequence"/>
</dbReference>
<accession>A0ABP9QKC7</accession>
<protein>
    <recommendedName>
        <fullName evidence="3">ANTAR domain-containing protein</fullName>
    </recommendedName>
</protein>
<sequence>MLGVRSAWHLRKWDEGSVAWNAITGDTHALDPLTAEVLEASRLHGTPDVTLAAQLSQRLGLALDETLEHVILTALDRIRQLEAT</sequence>
<dbReference type="EMBL" id="BAABLD010000008">
    <property type="protein sequence ID" value="GAA5163447.1"/>
    <property type="molecule type" value="Genomic_DNA"/>
</dbReference>
<organism evidence="1 2">
    <name type="scientific">Viridibacterium curvum</name>
    <dbReference type="NCBI Taxonomy" id="1101404"/>
    <lineage>
        <taxon>Bacteria</taxon>
        <taxon>Pseudomonadati</taxon>
        <taxon>Pseudomonadota</taxon>
        <taxon>Betaproteobacteria</taxon>
        <taxon>Rhodocyclales</taxon>
        <taxon>Rhodocyclaceae</taxon>
        <taxon>Viridibacterium</taxon>
    </lineage>
</organism>
<evidence type="ECO:0000313" key="1">
    <source>
        <dbReference type="EMBL" id="GAA5163447.1"/>
    </source>
</evidence>
<proteinExistence type="predicted"/>
<reference evidence="2" key="1">
    <citation type="journal article" date="2019" name="Int. J. Syst. Evol. Microbiol.">
        <title>The Global Catalogue of Microorganisms (GCM) 10K type strain sequencing project: providing services to taxonomists for standard genome sequencing and annotation.</title>
        <authorList>
            <consortium name="The Broad Institute Genomics Platform"/>
            <consortium name="The Broad Institute Genome Sequencing Center for Infectious Disease"/>
            <person name="Wu L."/>
            <person name="Ma J."/>
        </authorList>
    </citation>
    <scope>NUCLEOTIDE SEQUENCE [LARGE SCALE GENOMIC DNA]</scope>
    <source>
        <strain evidence="2">JCM 18715</strain>
    </source>
</reference>
<name>A0ABP9QKC7_9RHOO</name>
<dbReference type="RefSeq" id="WP_345532329.1">
    <property type="nucleotide sequence ID" value="NZ_BAABLD010000008.1"/>
</dbReference>